<dbReference type="EMBL" id="JACAZH010000005">
    <property type="protein sequence ID" value="KAF7367501.1"/>
    <property type="molecule type" value="Genomic_DNA"/>
</dbReference>
<reference evidence="1" key="1">
    <citation type="submission" date="2020-05" db="EMBL/GenBank/DDBJ databases">
        <title>Mycena genomes resolve the evolution of fungal bioluminescence.</title>
        <authorList>
            <person name="Tsai I.J."/>
        </authorList>
    </citation>
    <scope>NUCLEOTIDE SEQUENCE</scope>
    <source>
        <strain evidence="1">160909Yilan</strain>
    </source>
</reference>
<protein>
    <recommendedName>
        <fullName evidence="3">F-box domain-containing protein</fullName>
    </recommendedName>
</protein>
<accession>A0A8H6YZ85</accession>
<comment type="caution">
    <text evidence="1">The sequence shown here is derived from an EMBL/GenBank/DDBJ whole genome shotgun (WGS) entry which is preliminary data.</text>
</comment>
<sequence>MTIHPTLPQELIGEVVDHLGDDSDTLKACSLVSWAWVSRCRAYLFETCALNPDNIAPFRDLLLSTECTFSSHIRRIQASRYSGSPDDHIFDEIAATVRGLKDISELYIQMKLSSVHSDAYPYFRTGFITAFPHATRLDLDFAVKDYWRPRVTVPLLETISFFPALRELHIFELWQDAWDSSTTRVPPPNLHCLELHGNSMDPILIWLNTSNHLRNVDSLTLSSPHNGNVPIVRAAMQQIGCSLRYLEIDLFNPEVDHASVFDLRLHPNLQTLVIHDEGPDVPRSISTPYCCF</sequence>
<dbReference type="SUPFAM" id="SSF52047">
    <property type="entry name" value="RNI-like"/>
    <property type="match status" value="1"/>
</dbReference>
<name>A0A8H6YZ85_9AGAR</name>
<evidence type="ECO:0000313" key="2">
    <source>
        <dbReference type="Proteomes" id="UP000623467"/>
    </source>
</evidence>
<evidence type="ECO:0000313" key="1">
    <source>
        <dbReference type="EMBL" id="KAF7367501.1"/>
    </source>
</evidence>
<keyword evidence="2" id="KW-1185">Reference proteome</keyword>
<gene>
    <name evidence="1" type="ORF">MSAN_00813000</name>
</gene>
<dbReference type="AlphaFoldDB" id="A0A8H6YZ85"/>
<proteinExistence type="predicted"/>
<dbReference type="Proteomes" id="UP000623467">
    <property type="component" value="Unassembled WGS sequence"/>
</dbReference>
<organism evidence="1 2">
    <name type="scientific">Mycena sanguinolenta</name>
    <dbReference type="NCBI Taxonomy" id="230812"/>
    <lineage>
        <taxon>Eukaryota</taxon>
        <taxon>Fungi</taxon>
        <taxon>Dikarya</taxon>
        <taxon>Basidiomycota</taxon>
        <taxon>Agaricomycotina</taxon>
        <taxon>Agaricomycetes</taxon>
        <taxon>Agaricomycetidae</taxon>
        <taxon>Agaricales</taxon>
        <taxon>Marasmiineae</taxon>
        <taxon>Mycenaceae</taxon>
        <taxon>Mycena</taxon>
    </lineage>
</organism>
<dbReference type="OrthoDB" id="2788229at2759"/>
<evidence type="ECO:0008006" key="3">
    <source>
        <dbReference type="Google" id="ProtNLM"/>
    </source>
</evidence>